<proteinExistence type="predicted"/>
<dbReference type="AlphaFoldDB" id="A0A409VR15"/>
<name>A0A409VR15_9AGAR</name>
<evidence type="ECO:0008006" key="3">
    <source>
        <dbReference type="Google" id="ProtNLM"/>
    </source>
</evidence>
<accession>A0A409VR15</accession>
<comment type="caution">
    <text evidence="1">The sequence shown here is derived from an EMBL/GenBank/DDBJ whole genome shotgun (WGS) entry which is preliminary data.</text>
</comment>
<dbReference type="InterPro" id="IPR032675">
    <property type="entry name" value="LRR_dom_sf"/>
</dbReference>
<dbReference type="Gene3D" id="3.80.10.10">
    <property type="entry name" value="Ribonuclease Inhibitor"/>
    <property type="match status" value="1"/>
</dbReference>
<protein>
    <recommendedName>
        <fullName evidence="3">F-box domain-containing protein</fullName>
    </recommendedName>
</protein>
<gene>
    <name evidence="1" type="ORF">CVT24_007579</name>
</gene>
<dbReference type="SUPFAM" id="SSF52047">
    <property type="entry name" value="RNI-like"/>
    <property type="match status" value="1"/>
</dbReference>
<organism evidence="1 2">
    <name type="scientific">Panaeolus cyanescens</name>
    <dbReference type="NCBI Taxonomy" id="181874"/>
    <lineage>
        <taxon>Eukaryota</taxon>
        <taxon>Fungi</taxon>
        <taxon>Dikarya</taxon>
        <taxon>Basidiomycota</taxon>
        <taxon>Agaricomycotina</taxon>
        <taxon>Agaricomycetes</taxon>
        <taxon>Agaricomycetidae</taxon>
        <taxon>Agaricales</taxon>
        <taxon>Agaricineae</taxon>
        <taxon>Galeropsidaceae</taxon>
        <taxon>Panaeolus</taxon>
    </lineage>
</organism>
<sequence length="540" mass="60592">MSAYPKRDGTSMTFPLEIFKEILDHLAFDLSERDKIQPSQKNLKTAMKDLSLVSKGFAYICQPYVFEDINVSLLQLGRQDCTGATTRLSNLAAFIDENPHISLKVRHMEGMFDKEYHHDGAWAPVLHLPSLSSLKLSTIYIARPRRSSINYISTETEHPFDSHSFGCQTLLDNYLPSSALTNLTLEFMHNVPIVTILSSPSLKSLKLNGCSIPSSFALPFVHAQTTGFNLEVFHAPNSAQVPLGLLAYCTRLEELVCDRSSSTPSNPVNITLDAENDLPFSNLRKVQLGGVGEVVDWNELYRFAEVQQQHDSSVVAFPKLSSLAIALNSNLDEVLGGPDNLPPISKMFKHAPQLKAVEICGANATLFDLRYLKSCRDHLTSLSLQWSFLSNSYGMIEVTLEDALSHLSTIQLPALETFRLQIYLGKGAYGVQDVHFSLWKLARLKKVFFGKEHQFPALQALELGVVLHVVNYYDDDDDDEEEDEEEEEVTVEQLKKGVVEDQWSFAAHKAGLEKTYTNYLTQFGLDAKFKYTVEVQVKEV</sequence>
<dbReference type="InParanoid" id="A0A409VR15"/>
<dbReference type="EMBL" id="NHTK01006002">
    <property type="protein sequence ID" value="PPQ68694.1"/>
    <property type="molecule type" value="Genomic_DNA"/>
</dbReference>
<reference evidence="1 2" key="1">
    <citation type="journal article" date="2018" name="Evol. Lett.">
        <title>Horizontal gene cluster transfer increased hallucinogenic mushroom diversity.</title>
        <authorList>
            <person name="Reynolds H.T."/>
            <person name="Vijayakumar V."/>
            <person name="Gluck-Thaler E."/>
            <person name="Korotkin H.B."/>
            <person name="Matheny P.B."/>
            <person name="Slot J.C."/>
        </authorList>
    </citation>
    <scope>NUCLEOTIDE SEQUENCE [LARGE SCALE GENOMIC DNA]</scope>
    <source>
        <strain evidence="1 2">2629</strain>
    </source>
</reference>
<dbReference type="Proteomes" id="UP000284842">
    <property type="component" value="Unassembled WGS sequence"/>
</dbReference>
<evidence type="ECO:0000313" key="2">
    <source>
        <dbReference type="Proteomes" id="UP000284842"/>
    </source>
</evidence>
<evidence type="ECO:0000313" key="1">
    <source>
        <dbReference type="EMBL" id="PPQ68694.1"/>
    </source>
</evidence>
<keyword evidence="2" id="KW-1185">Reference proteome</keyword>